<dbReference type="EMBL" id="JAIWYP010000002">
    <property type="protein sequence ID" value="KAH3866249.1"/>
    <property type="molecule type" value="Genomic_DNA"/>
</dbReference>
<evidence type="ECO:0008006" key="3">
    <source>
        <dbReference type="Google" id="ProtNLM"/>
    </source>
</evidence>
<reference evidence="1" key="1">
    <citation type="journal article" date="2019" name="bioRxiv">
        <title>The Genome of the Zebra Mussel, Dreissena polymorpha: A Resource for Invasive Species Research.</title>
        <authorList>
            <person name="McCartney M.A."/>
            <person name="Auch B."/>
            <person name="Kono T."/>
            <person name="Mallez S."/>
            <person name="Zhang Y."/>
            <person name="Obille A."/>
            <person name="Becker A."/>
            <person name="Abrahante J.E."/>
            <person name="Garbe J."/>
            <person name="Badalamenti J.P."/>
            <person name="Herman A."/>
            <person name="Mangelson H."/>
            <person name="Liachko I."/>
            <person name="Sullivan S."/>
            <person name="Sone E.D."/>
            <person name="Koren S."/>
            <person name="Silverstein K.A.T."/>
            <person name="Beckman K.B."/>
            <person name="Gohl D.M."/>
        </authorList>
    </citation>
    <scope>NUCLEOTIDE SEQUENCE</scope>
    <source>
        <strain evidence="1">Duluth1</strain>
        <tissue evidence="1">Whole animal</tissue>
    </source>
</reference>
<evidence type="ECO:0000313" key="2">
    <source>
        <dbReference type="Proteomes" id="UP000828390"/>
    </source>
</evidence>
<comment type="caution">
    <text evidence="1">The sequence shown here is derived from an EMBL/GenBank/DDBJ whole genome shotgun (WGS) entry which is preliminary data.</text>
</comment>
<proteinExistence type="predicted"/>
<keyword evidence="2" id="KW-1185">Reference proteome</keyword>
<sequence>MGSSIYEFRKKTTKIQECIPKQGCRACVGEKKRKIFNVVNQLLSGHTRLKAHWSKITNSEDVECAVCRKPETIKHFIFDCSKYSQERLRLQYRTEEIQARSQGFEKGVRISPSTVIIDQQSGEGGMCGRGCPPHAMGGGGPPP</sequence>
<reference evidence="1" key="2">
    <citation type="submission" date="2020-11" db="EMBL/GenBank/DDBJ databases">
        <authorList>
            <person name="McCartney M.A."/>
            <person name="Auch B."/>
            <person name="Kono T."/>
            <person name="Mallez S."/>
            <person name="Becker A."/>
            <person name="Gohl D.M."/>
            <person name="Silverstein K.A.T."/>
            <person name="Koren S."/>
            <person name="Bechman K.B."/>
            <person name="Herman A."/>
            <person name="Abrahante J.E."/>
            <person name="Garbe J."/>
        </authorList>
    </citation>
    <scope>NUCLEOTIDE SEQUENCE</scope>
    <source>
        <strain evidence="1">Duluth1</strain>
        <tissue evidence="1">Whole animal</tissue>
    </source>
</reference>
<dbReference type="AlphaFoldDB" id="A0A9D4RFC7"/>
<gene>
    <name evidence="1" type="ORF">DPMN_029308</name>
</gene>
<evidence type="ECO:0000313" key="1">
    <source>
        <dbReference type="EMBL" id="KAH3866249.1"/>
    </source>
</evidence>
<accession>A0A9D4RFC7</accession>
<dbReference type="Proteomes" id="UP000828390">
    <property type="component" value="Unassembled WGS sequence"/>
</dbReference>
<organism evidence="1 2">
    <name type="scientific">Dreissena polymorpha</name>
    <name type="common">Zebra mussel</name>
    <name type="synonym">Mytilus polymorpha</name>
    <dbReference type="NCBI Taxonomy" id="45954"/>
    <lineage>
        <taxon>Eukaryota</taxon>
        <taxon>Metazoa</taxon>
        <taxon>Spiralia</taxon>
        <taxon>Lophotrochozoa</taxon>
        <taxon>Mollusca</taxon>
        <taxon>Bivalvia</taxon>
        <taxon>Autobranchia</taxon>
        <taxon>Heteroconchia</taxon>
        <taxon>Euheterodonta</taxon>
        <taxon>Imparidentia</taxon>
        <taxon>Neoheterodontei</taxon>
        <taxon>Myida</taxon>
        <taxon>Dreissenoidea</taxon>
        <taxon>Dreissenidae</taxon>
        <taxon>Dreissena</taxon>
    </lineage>
</organism>
<protein>
    <recommendedName>
        <fullName evidence="3">Reverse transcriptase zinc-binding domain-containing protein</fullName>
    </recommendedName>
</protein>
<name>A0A9D4RFC7_DREPO</name>